<gene>
    <name evidence="1" type="ORF">GLW04_00090</name>
</gene>
<dbReference type="RefSeq" id="WP_160834751.1">
    <property type="nucleotide sequence ID" value="NZ_WMET01000001.1"/>
</dbReference>
<evidence type="ECO:0008006" key="3">
    <source>
        <dbReference type="Google" id="ProtNLM"/>
    </source>
</evidence>
<name>A0A845DNX7_9BACI</name>
<dbReference type="Proteomes" id="UP000460949">
    <property type="component" value="Unassembled WGS sequence"/>
</dbReference>
<organism evidence="1 2">
    <name type="scientific">Halobacillus litoralis</name>
    <dbReference type="NCBI Taxonomy" id="45668"/>
    <lineage>
        <taxon>Bacteria</taxon>
        <taxon>Bacillati</taxon>
        <taxon>Bacillota</taxon>
        <taxon>Bacilli</taxon>
        <taxon>Bacillales</taxon>
        <taxon>Bacillaceae</taxon>
        <taxon>Halobacillus</taxon>
    </lineage>
</organism>
<proteinExistence type="predicted"/>
<sequence>MGFKANVLRVMIASPSDVDLQRDEIENEIFKWNIRYSEDLKVVLLPTRWEKDSTPTYHGSNPQGVINEQVVSKSDILIGVFWTKLGTPTANHPSGTLEEIEDFISKGKEVMIYFINNDLPIDTDLQEFERLRSFKSEYTGRGIYFTYNKESISGHLYRKVVEYNSELKLKEDVQAIPSSDIINLEDLVISRTFTLKELLLLKFTIDTEVRSYGLRWMEDDTISLIKDWEGENNLSNELSSSYSAIINNLLDRNLLVVIEETSYGNPRLCSLPIEIFNQLRNMSDEAMVQFNESMENVRFPF</sequence>
<dbReference type="OrthoDB" id="9784936at2"/>
<protein>
    <recommendedName>
        <fullName evidence="3">DUF4062 domain-containing protein</fullName>
    </recommendedName>
</protein>
<dbReference type="EMBL" id="WMET01000001">
    <property type="protein sequence ID" value="MYL18265.1"/>
    <property type="molecule type" value="Genomic_DNA"/>
</dbReference>
<evidence type="ECO:0000313" key="1">
    <source>
        <dbReference type="EMBL" id="MYL18265.1"/>
    </source>
</evidence>
<dbReference type="AlphaFoldDB" id="A0A845DNX7"/>
<comment type="caution">
    <text evidence="1">The sequence shown here is derived from an EMBL/GenBank/DDBJ whole genome shotgun (WGS) entry which is preliminary data.</text>
</comment>
<accession>A0A845DNX7</accession>
<reference evidence="1 2" key="1">
    <citation type="submission" date="2019-11" db="EMBL/GenBank/DDBJ databases">
        <title>Genome sequences of 17 halophilic strains isolated from different environments.</title>
        <authorList>
            <person name="Furrow R.E."/>
        </authorList>
    </citation>
    <scope>NUCLEOTIDE SEQUENCE [LARGE SCALE GENOMIC DNA]</scope>
    <source>
        <strain evidence="1 2">22511_23_Filter</strain>
    </source>
</reference>
<evidence type="ECO:0000313" key="2">
    <source>
        <dbReference type="Proteomes" id="UP000460949"/>
    </source>
</evidence>